<dbReference type="InterPro" id="IPR036864">
    <property type="entry name" value="Zn2-C6_fun-type_DNA-bd_sf"/>
</dbReference>
<dbReference type="PANTHER" id="PTHR31845:SF19">
    <property type="entry name" value="TRANSCRIPTION FACTOR DOMAIN-CONTAINING PROTEIN"/>
    <property type="match status" value="1"/>
</dbReference>
<keyword evidence="9" id="KW-1185">Reference proteome</keyword>
<keyword evidence="4" id="KW-0804">Transcription</keyword>
<dbReference type="GO" id="GO:0000976">
    <property type="term" value="F:transcription cis-regulatory region binding"/>
    <property type="evidence" value="ECO:0007669"/>
    <property type="project" value="TreeGrafter"/>
</dbReference>
<comment type="subcellular location">
    <subcellularLocation>
        <location evidence="1">Nucleus</location>
    </subcellularLocation>
</comment>
<feature type="domain" description="Xylanolytic transcriptional activator regulatory" evidence="7">
    <location>
        <begin position="281"/>
        <end position="358"/>
    </location>
</feature>
<feature type="region of interest" description="Disordered" evidence="6">
    <location>
        <begin position="68"/>
        <end position="120"/>
    </location>
</feature>
<feature type="region of interest" description="Disordered" evidence="6">
    <location>
        <begin position="144"/>
        <end position="178"/>
    </location>
</feature>
<dbReference type="GO" id="GO:0000981">
    <property type="term" value="F:DNA-binding transcription factor activity, RNA polymerase II-specific"/>
    <property type="evidence" value="ECO:0007669"/>
    <property type="project" value="InterPro"/>
</dbReference>
<dbReference type="PANTHER" id="PTHR31845">
    <property type="entry name" value="FINGER DOMAIN PROTEIN, PUTATIVE-RELATED"/>
    <property type="match status" value="1"/>
</dbReference>
<dbReference type="SMART" id="SM00906">
    <property type="entry name" value="Fungal_trans"/>
    <property type="match status" value="1"/>
</dbReference>
<organism evidence="8 9">
    <name type="scientific">Coniophora puteana (strain RWD-64-598)</name>
    <name type="common">Brown rot fungus</name>
    <dbReference type="NCBI Taxonomy" id="741705"/>
    <lineage>
        <taxon>Eukaryota</taxon>
        <taxon>Fungi</taxon>
        <taxon>Dikarya</taxon>
        <taxon>Basidiomycota</taxon>
        <taxon>Agaricomycotina</taxon>
        <taxon>Agaricomycetes</taxon>
        <taxon>Agaricomycetidae</taxon>
        <taxon>Boletales</taxon>
        <taxon>Coniophorineae</taxon>
        <taxon>Coniophoraceae</taxon>
        <taxon>Coniophora</taxon>
    </lineage>
</organism>
<evidence type="ECO:0000313" key="9">
    <source>
        <dbReference type="Proteomes" id="UP000053558"/>
    </source>
</evidence>
<dbReference type="OrthoDB" id="3163292at2759"/>
<dbReference type="CDD" id="cd12148">
    <property type="entry name" value="fungal_TF_MHR"/>
    <property type="match status" value="1"/>
</dbReference>
<evidence type="ECO:0000256" key="6">
    <source>
        <dbReference type="SAM" id="MobiDB-lite"/>
    </source>
</evidence>
<dbReference type="RefSeq" id="XP_007764300.1">
    <property type="nucleotide sequence ID" value="XM_007766110.1"/>
</dbReference>
<name>A0A5M3N1Z4_CONPW</name>
<dbReference type="Proteomes" id="UP000053558">
    <property type="component" value="Unassembled WGS sequence"/>
</dbReference>
<comment type="caution">
    <text evidence="8">The sequence shown here is derived from an EMBL/GenBank/DDBJ whole genome shotgun (WGS) entry which is preliminary data.</text>
</comment>
<dbReference type="GeneID" id="19210005"/>
<dbReference type="GO" id="GO:0008270">
    <property type="term" value="F:zinc ion binding"/>
    <property type="evidence" value="ECO:0007669"/>
    <property type="project" value="InterPro"/>
</dbReference>
<dbReference type="OMA" id="TSHAHYL"/>
<sequence>MKCVGADESGQTPCERCRRTNSNCIFEKHRRGRKPGSKLSEASKMLRRLEKNLNSAKLKSQSNEKFMASSGISDGHNPSTNIPVEGRLRGVDQTSDRYTSSGMSSQTMDVDEDDNDTERGDDQFPAKMIKKKENQFFKIILNPEHKSPSLSPTSRATIQTPVSQTRSASGSKHPDPIDAGLVSEEKAEILFDSIFLRLNPFINLFDPSLHTVSYVRSKSPFLFTTLIMAGCKFFEPSAYKDCLDMAQQYAVRAFSEAWKSVEVVQAFACLTYWREQNDNRTWMYIGYACRMAVELGLNKLVTKPPPNETALQMRQRRNYERTYLVLFVHDRSLSMQTGRHWMLPEDELIRHSDTWHEEGGPVKCEDVVVAAMVQLRRIAGETTDMFRTNRTSADDSNYPSNVGIVLNGCNTKLDQWKSTWQTELRRANGQSFHYSFLLLFWSYIRLFLNSFGLQHRLPPANRSSTHLMSLHMCYVDALEILRIASKDFREFGVLVCFTLLQQYSIAHTLVSATARSLLPS</sequence>
<dbReference type="EMBL" id="JH711574">
    <property type="protein sequence ID" value="EIW85297.1"/>
    <property type="molecule type" value="Genomic_DNA"/>
</dbReference>
<dbReference type="InterPro" id="IPR051089">
    <property type="entry name" value="prtT"/>
</dbReference>
<evidence type="ECO:0000259" key="7">
    <source>
        <dbReference type="SMART" id="SM00906"/>
    </source>
</evidence>
<dbReference type="GO" id="GO:0006351">
    <property type="term" value="P:DNA-templated transcription"/>
    <property type="evidence" value="ECO:0007669"/>
    <property type="project" value="InterPro"/>
</dbReference>
<keyword evidence="3" id="KW-0238">DNA-binding</keyword>
<keyword evidence="5" id="KW-0539">Nucleus</keyword>
<feature type="compositionally biased region" description="Polar residues" evidence="6">
    <location>
        <begin position="148"/>
        <end position="170"/>
    </location>
</feature>
<evidence type="ECO:0000256" key="2">
    <source>
        <dbReference type="ARBA" id="ARBA00023015"/>
    </source>
</evidence>
<proteinExistence type="predicted"/>
<dbReference type="GO" id="GO:0005634">
    <property type="term" value="C:nucleus"/>
    <property type="evidence" value="ECO:0007669"/>
    <property type="project" value="UniProtKB-SubCell"/>
</dbReference>
<dbReference type="AlphaFoldDB" id="A0A5M3N1Z4"/>
<evidence type="ECO:0000256" key="3">
    <source>
        <dbReference type="ARBA" id="ARBA00023125"/>
    </source>
</evidence>
<keyword evidence="2" id="KW-0805">Transcription regulation</keyword>
<feature type="compositionally biased region" description="Polar residues" evidence="6">
    <location>
        <begin position="92"/>
        <end position="108"/>
    </location>
</feature>
<dbReference type="Gene3D" id="4.10.240.10">
    <property type="entry name" value="Zn(2)-C6 fungal-type DNA-binding domain"/>
    <property type="match status" value="1"/>
</dbReference>
<evidence type="ECO:0000313" key="8">
    <source>
        <dbReference type="EMBL" id="EIW85297.1"/>
    </source>
</evidence>
<evidence type="ECO:0000256" key="1">
    <source>
        <dbReference type="ARBA" id="ARBA00004123"/>
    </source>
</evidence>
<protein>
    <recommendedName>
        <fullName evidence="7">Xylanolytic transcriptional activator regulatory domain-containing protein</fullName>
    </recommendedName>
</protein>
<dbReference type="InterPro" id="IPR007219">
    <property type="entry name" value="XnlR_reg_dom"/>
</dbReference>
<dbReference type="Pfam" id="PF04082">
    <property type="entry name" value="Fungal_trans"/>
    <property type="match status" value="1"/>
</dbReference>
<evidence type="ECO:0000256" key="4">
    <source>
        <dbReference type="ARBA" id="ARBA00023163"/>
    </source>
</evidence>
<accession>A0A5M3N1Z4</accession>
<dbReference type="KEGG" id="cput:CONPUDRAFT_79946"/>
<gene>
    <name evidence="8" type="ORF">CONPUDRAFT_79946</name>
</gene>
<feature type="compositionally biased region" description="Polar residues" evidence="6">
    <location>
        <begin position="68"/>
        <end position="82"/>
    </location>
</feature>
<evidence type="ECO:0000256" key="5">
    <source>
        <dbReference type="ARBA" id="ARBA00023242"/>
    </source>
</evidence>
<reference evidence="9" key="1">
    <citation type="journal article" date="2012" name="Science">
        <title>The Paleozoic origin of enzymatic lignin decomposition reconstructed from 31 fungal genomes.</title>
        <authorList>
            <person name="Floudas D."/>
            <person name="Binder M."/>
            <person name="Riley R."/>
            <person name="Barry K."/>
            <person name="Blanchette R.A."/>
            <person name="Henrissat B."/>
            <person name="Martinez A.T."/>
            <person name="Otillar R."/>
            <person name="Spatafora J.W."/>
            <person name="Yadav J.S."/>
            <person name="Aerts A."/>
            <person name="Benoit I."/>
            <person name="Boyd A."/>
            <person name="Carlson A."/>
            <person name="Copeland A."/>
            <person name="Coutinho P.M."/>
            <person name="de Vries R.P."/>
            <person name="Ferreira P."/>
            <person name="Findley K."/>
            <person name="Foster B."/>
            <person name="Gaskell J."/>
            <person name="Glotzer D."/>
            <person name="Gorecki P."/>
            <person name="Heitman J."/>
            <person name="Hesse C."/>
            <person name="Hori C."/>
            <person name="Igarashi K."/>
            <person name="Jurgens J.A."/>
            <person name="Kallen N."/>
            <person name="Kersten P."/>
            <person name="Kohler A."/>
            <person name="Kuees U."/>
            <person name="Kumar T.K.A."/>
            <person name="Kuo A."/>
            <person name="LaButti K."/>
            <person name="Larrondo L.F."/>
            <person name="Lindquist E."/>
            <person name="Ling A."/>
            <person name="Lombard V."/>
            <person name="Lucas S."/>
            <person name="Lundell T."/>
            <person name="Martin R."/>
            <person name="McLaughlin D.J."/>
            <person name="Morgenstern I."/>
            <person name="Morin E."/>
            <person name="Murat C."/>
            <person name="Nagy L.G."/>
            <person name="Nolan M."/>
            <person name="Ohm R.A."/>
            <person name="Patyshakuliyeva A."/>
            <person name="Rokas A."/>
            <person name="Ruiz-Duenas F.J."/>
            <person name="Sabat G."/>
            <person name="Salamov A."/>
            <person name="Samejima M."/>
            <person name="Schmutz J."/>
            <person name="Slot J.C."/>
            <person name="St John F."/>
            <person name="Stenlid J."/>
            <person name="Sun H."/>
            <person name="Sun S."/>
            <person name="Syed K."/>
            <person name="Tsang A."/>
            <person name="Wiebenga A."/>
            <person name="Young D."/>
            <person name="Pisabarro A."/>
            <person name="Eastwood D.C."/>
            <person name="Martin F."/>
            <person name="Cullen D."/>
            <person name="Grigoriev I.V."/>
            <person name="Hibbett D.S."/>
        </authorList>
    </citation>
    <scope>NUCLEOTIDE SEQUENCE [LARGE SCALE GENOMIC DNA]</scope>
    <source>
        <strain evidence="9">RWD-64-598 SS2</strain>
    </source>
</reference>